<evidence type="ECO:0000256" key="1">
    <source>
        <dbReference type="SAM" id="Phobius"/>
    </source>
</evidence>
<keyword evidence="3" id="KW-1185">Reference proteome</keyword>
<name>A0AAE4MG42_9EURY</name>
<dbReference type="RefSeq" id="WP_338095997.1">
    <property type="nucleotide sequence ID" value="NZ_JAWDKB010000003.1"/>
</dbReference>
<gene>
    <name evidence="2" type="ORF">McpCs1_08520</name>
</gene>
<sequence length="194" mass="22169">MSRNETLKLIAFYAVLISIVCLVVIFLIQDVNERSVHPDPSLSPLGIPEKNGLSIVSHGVEITTENETALIELIEQFVQENYDNWYAMGYINKRDAAQHGVAIEIHYNPARELICPPLYEEFRPNATVMIDRIYVTIPDMPNKRNQLYYYVSPIRDGDLDHTIILPVEKANEILVLIGEDPIPPWIQIKDKLLS</sequence>
<dbReference type="EMBL" id="JAWDKB010000003">
    <property type="protein sequence ID" value="MDV0443475.1"/>
    <property type="molecule type" value="Genomic_DNA"/>
</dbReference>
<keyword evidence="1" id="KW-1133">Transmembrane helix</keyword>
<organism evidence="2 3">
    <name type="scientific">Methanorbis rubei</name>
    <dbReference type="NCBI Taxonomy" id="3028300"/>
    <lineage>
        <taxon>Archaea</taxon>
        <taxon>Methanobacteriati</taxon>
        <taxon>Methanobacteriota</taxon>
        <taxon>Stenosarchaea group</taxon>
        <taxon>Methanomicrobia</taxon>
        <taxon>Methanomicrobiales</taxon>
        <taxon>Methanocorpusculaceae</taxon>
        <taxon>Methanorbis</taxon>
    </lineage>
</organism>
<evidence type="ECO:0000313" key="2">
    <source>
        <dbReference type="EMBL" id="MDV0443475.1"/>
    </source>
</evidence>
<protein>
    <submittedName>
        <fullName evidence="2">Uncharacterized protein</fullName>
    </submittedName>
</protein>
<dbReference type="AlphaFoldDB" id="A0AAE4MG42"/>
<accession>A0AAE4MG42</accession>
<keyword evidence="1" id="KW-0812">Transmembrane</keyword>
<keyword evidence="1" id="KW-0472">Membrane</keyword>
<dbReference type="Proteomes" id="UP001283212">
    <property type="component" value="Unassembled WGS sequence"/>
</dbReference>
<comment type="caution">
    <text evidence="2">The sequence shown here is derived from an EMBL/GenBank/DDBJ whole genome shotgun (WGS) entry which is preliminary data.</text>
</comment>
<reference evidence="2 3" key="1">
    <citation type="submission" date="2023-06" db="EMBL/GenBank/DDBJ databases">
        <title>Genome sequence of Methancorpusculaceae sp. Cs1.</title>
        <authorList>
            <person name="Protasov E."/>
            <person name="Platt K."/>
            <person name="Poehlein A."/>
            <person name="Daniel R."/>
            <person name="Brune A."/>
        </authorList>
    </citation>
    <scope>NUCLEOTIDE SEQUENCE [LARGE SCALE GENOMIC DNA]</scope>
    <source>
        <strain evidence="2 3">Cs1</strain>
    </source>
</reference>
<feature type="transmembrane region" description="Helical" evidence="1">
    <location>
        <begin position="7"/>
        <end position="28"/>
    </location>
</feature>
<proteinExistence type="predicted"/>
<evidence type="ECO:0000313" key="3">
    <source>
        <dbReference type="Proteomes" id="UP001283212"/>
    </source>
</evidence>